<organism evidence="2 3">
    <name type="scientific">Diabrotica virgifera virgifera</name>
    <name type="common">western corn rootworm</name>
    <dbReference type="NCBI Taxonomy" id="50390"/>
    <lineage>
        <taxon>Eukaryota</taxon>
        <taxon>Metazoa</taxon>
        <taxon>Ecdysozoa</taxon>
        <taxon>Arthropoda</taxon>
        <taxon>Hexapoda</taxon>
        <taxon>Insecta</taxon>
        <taxon>Pterygota</taxon>
        <taxon>Neoptera</taxon>
        <taxon>Endopterygota</taxon>
        <taxon>Coleoptera</taxon>
        <taxon>Polyphaga</taxon>
        <taxon>Cucujiformia</taxon>
        <taxon>Chrysomeloidea</taxon>
        <taxon>Chrysomelidae</taxon>
        <taxon>Galerucinae</taxon>
        <taxon>Diabroticina</taxon>
        <taxon>Diabroticites</taxon>
        <taxon>Diabrotica</taxon>
    </lineage>
</organism>
<feature type="compositionally biased region" description="Basic and acidic residues" evidence="1">
    <location>
        <begin position="308"/>
        <end position="318"/>
    </location>
</feature>
<feature type="compositionally biased region" description="Basic and acidic residues" evidence="1">
    <location>
        <begin position="187"/>
        <end position="203"/>
    </location>
</feature>
<protein>
    <recommendedName>
        <fullName evidence="4">Trichohyalin-like</fullName>
    </recommendedName>
</protein>
<accession>A0ABM5JK01</accession>
<sequence>MNEMDVKQEIYEDNSSHNSNESKEDGLLLNSLKPIKQEVLEDDSCKRQSNENEDLKWLDCKNGIKTEPHSDINTSSIIGYVDNNCLHQIKTEEDICDIKTEEVEHGEDQDEQMHNEDWNTPLTNYCDNELIKTNKEFHIVSINADCSTIPCQSDNIARKLTNAEYCKEYCQRIKNNGIPAVSRGRSSKGEAKTTAQRSKEYRARLKIKKSLESTSNSHTDEVPRKNIKSGAQRSKEYRDRKKIRKLLESISNSHMDAVPRKITKTAAQRGKEYRERKKMRKLLESTPNSHIDEVPSTMELAQYLLERQQEESNRRRGEQTGQIPQAISSSLQSSSPHTQNQRLYYERHKEEINRYRREGSIEDKNLKPLPASAAERMRKYRERHKEEINRRKREERLNNQNLKPPPATAAERMRRYRERHKEELNNRKKEERLKNKNPKSLPATAAERNRKYRERNKQEINKKRRNSRRINKELNSQHKEKIKVTGQNAEAASTDQKS</sequence>
<reference evidence="2" key="1">
    <citation type="submission" date="2025-05" db="UniProtKB">
        <authorList>
            <consortium name="EnsemblMetazoa"/>
        </authorList>
    </citation>
    <scope>IDENTIFICATION</scope>
</reference>
<feature type="compositionally biased region" description="Basic and acidic residues" evidence="1">
    <location>
        <begin position="470"/>
        <end position="483"/>
    </location>
</feature>
<name>A0ABM5JK01_DIAVI</name>
<feature type="region of interest" description="Disordered" evidence="1">
    <location>
        <begin position="178"/>
        <end position="295"/>
    </location>
</feature>
<dbReference type="EnsemblMetazoa" id="XM_050642310.1">
    <property type="protein sequence ID" value="XP_050498267.1"/>
    <property type="gene ID" value="LOC126879249"/>
</dbReference>
<evidence type="ECO:0000256" key="1">
    <source>
        <dbReference type="SAM" id="MobiDB-lite"/>
    </source>
</evidence>
<feature type="region of interest" description="Disordered" evidence="1">
    <location>
        <begin position="308"/>
        <end position="343"/>
    </location>
</feature>
<feature type="region of interest" description="Disordered" evidence="1">
    <location>
        <begin position="1"/>
        <end position="30"/>
    </location>
</feature>
<dbReference type="GeneID" id="126879249"/>
<proteinExistence type="predicted"/>
<feature type="compositionally biased region" description="Basic and acidic residues" evidence="1">
    <location>
        <begin position="355"/>
        <end position="366"/>
    </location>
</feature>
<feature type="compositionally biased region" description="Polar residues" evidence="1">
    <location>
        <begin position="485"/>
        <end position="498"/>
    </location>
</feature>
<feature type="compositionally biased region" description="Basic and acidic residues" evidence="1">
    <location>
        <begin position="1"/>
        <end position="10"/>
    </location>
</feature>
<feature type="compositionally biased region" description="Basic and acidic residues" evidence="1">
    <location>
        <begin position="419"/>
        <end position="434"/>
    </location>
</feature>
<evidence type="ECO:0000313" key="3">
    <source>
        <dbReference type="Proteomes" id="UP001652700"/>
    </source>
</evidence>
<dbReference type="RefSeq" id="XP_050498267.1">
    <property type="nucleotide sequence ID" value="XM_050642310.1"/>
</dbReference>
<evidence type="ECO:0000313" key="2">
    <source>
        <dbReference type="EnsemblMetazoa" id="XP_050498267.1"/>
    </source>
</evidence>
<dbReference type="Proteomes" id="UP001652700">
    <property type="component" value="Unplaced"/>
</dbReference>
<feature type="compositionally biased region" description="Basic and acidic residues" evidence="1">
    <location>
        <begin position="383"/>
        <end position="397"/>
    </location>
</feature>
<keyword evidence="3" id="KW-1185">Reference proteome</keyword>
<feature type="region of interest" description="Disordered" evidence="1">
    <location>
        <begin position="355"/>
        <end position="498"/>
    </location>
</feature>
<evidence type="ECO:0008006" key="4">
    <source>
        <dbReference type="Google" id="ProtNLM"/>
    </source>
</evidence>